<feature type="binding site" evidence="14">
    <location>
        <position position="163"/>
    </location>
    <ligand>
        <name>NADP(+)</name>
        <dbReference type="ChEBI" id="CHEBI:58349"/>
    </ligand>
</feature>
<organism evidence="17 18">
    <name type="scientific">Chondromyces crocatus</name>
    <dbReference type="NCBI Taxonomy" id="52"/>
    <lineage>
        <taxon>Bacteria</taxon>
        <taxon>Pseudomonadati</taxon>
        <taxon>Myxococcota</taxon>
        <taxon>Polyangia</taxon>
        <taxon>Polyangiales</taxon>
        <taxon>Polyangiaceae</taxon>
        <taxon>Chondromyces</taxon>
    </lineage>
</organism>
<feature type="binding site" evidence="14">
    <location>
        <position position="235"/>
    </location>
    <ligand>
        <name>NADP(+)</name>
        <dbReference type="ChEBI" id="CHEBI:58349"/>
    </ligand>
</feature>
<feature type="binding site" evidence="15">
    <location>
        <position position="93"/>
    </location>
    <ligand>
        <name>Zn(2+)</name>
        <dbReference type="ChEBI" id="CHEBI:29105"/>
        <note>catalytic</note>
    </ligand>
</feature>
<feature type="binding site" evidence="14">
    <location>
        <position position="177"/>
    </location>
    <ligand>
        <name>substrate</name>
    </ligand>
</feature>
<evidence type="ECO:0000256" key="3">
    <source>
        <dbReference type="ARBA" id="ARBA00004910"/>
    </source>
</evidence>
<proteinExistence type="inferred from homology"/>
<keyword evidence="8 12" id="KW-0862">Zinc</keyword>
<keyword evidence="11" id="KW-0511">Multifunctional enzyme</keyword>
<evidence type="ECO:0000256" key="15">
    <source>
        <dbReference type="PIRSR" id="PIRSR006769-3"/>
    </source>
</evidence>
<comment type="cofactor">
    <cofactor evidence="12 15">
        <name>Zn(2+)</name>
        <dbReference type="ChEBI" id="CHEBI:29105"/>
    </cofactor>
    <text evidence="12 15">Binds 1 zinc ion.</text>
</comment>
<comment type="pathway">
    <text evidence="3 12">Cofactor biosynthesis; riboflavin biosynthesis; 5-amino-6-(D-ribitylamino)uracil from GTP: step 3/4.</text>
</comment>
<dbReference type="NCBIfam" id="TIGR00326">
    <property type="entry name" value="eubact_ribD"/>
    <property type="match status" value="1"/>
</dbReference>
<evidence type="ECO:0000256" key="12">
    <source>
        <dbReference type="PIRNR" id="PIRNR006769"/>
    </source>
</evidence>
<dbReference type="InterPro" id="IPR002125">
    <property type="entry name" value="CMP_dCMP_dom"/>
</dbReference>
<accession>A0A0K1EGZ9</accession>
<dbReference type="PROSITE" id="PS51747">
    <property type="entry name" value="CYT_DCMP_DEAMINASES_2"/>
    <property type="match status" value="1"/>
</dbReference>
<dbReference type="NCBIfam" id="TIGR00227">
    <property type="entry name" value="ribD_Cterm"/>
    <property type="match status" value="1"/>
</dbReference>
<evidence type="ECO:0000256" key="11">
    <source>
        <dbReference type="ARBA" id="ARBA00023268"/>
    </source>
</evidence>
<evidence type="ECO:0000256" key="7">
    <source>
        <dbReference type="ARBA" id="ARBA00022723"/>
    </source>
</evidence>
<feature type="binding site" evidence="15">
    <location>
        <position position="84"/>
    </location>
    <ligand>
        <name>Zn(2+)</name>
        <dbReference type="ChEBI" id="CHEBI:29105"/>
        <note>catalytic</note>
    </ligand>
</feature>
<feature type="active site" description="Proton donor" evidence="13">
    <location>
        <position position="61"/>
    </location>
</feature>
<dbReference type="Pfam" id="PF01872">
    <property type="entry name" value="RibD_C"/>
    <property type="match status" value="1"/>
</dbReference>
<evidence type="ECO:0000256" key="4">
    <source>
        <dbReference type="ARBA" id="ARBA00005259"/>
    </source>
</evidence>
<comment type="catalytic activity">
    <reaction evidence="12">
        <text>2,5-diamino-6-hydroxy-4-(5-phosphoribosylamino)-pyrimidine + H2O + H(+) = 5-amino-6-(5-phospho-D-ribosylamino)uracil + NH4(+)</text>
        <dbReference type="Rhea" id="RHEA:21868"/>
        <dbReference type="ChEBI" id="CHEBI:15377"/>
        <dbReference type="ChEBI" id="CHEBI:15378"/>
        <dbReference type="ChEBI" id="CHEBI:28938"/>
        <dbReference type="ChEBI" id="CHEBI:58453"/>
        <dbReference type="ChEBI" id="CHEBI:58614"/>
        <dbReference type="EC" id="3.5.4.26"/>
    </reaction>
</comment>
<dbReference type="AlphaFoldDB" id="A0A0K1EGZ9"/>
<evidence type="ECO:0000313" key="18">
    <source>
        <dbReference type="Proteomes" id="UP000067626"/>
    </source>
</evidence>
<gene>
    <name evidence="17" type="ORF">CMC5_041200</name>
</gene>
<dbReference type="Gene3D" id="3.40.140.10">
    <property type="entry name" value="Cytidine Deaminase, domain 2"/>
    <property type="match status" value="1"/>
</dbReference>
<evidence type="ECO:0000256" key="8">
    <source>
        <dbReference type="ARBA" id="ARBA00022833"/>
    </source>
</evidence>
<evidence type="ECO:0000313" key="17">
    <source>
        <dbReference type="EMBL" id="AKT39967.1"/>
    </source>
</evidence>
<dbReference type="InterPro" id="IPR050765">
    <property type="entry name" value="Riboflavin_Biosynth_HTPR"/>
</dbReference>
<dbReference type="InterPro" id="IPR002734">
    <property type="entry name" value="RibDG_C"/>
</dbReference>
<protein>
    <recommendedName>
        <fullName evidence="12">Riboflavin biosynthesis protein RibD</fullName>
    </recommendedName>
    <domain>
        <recommendedName>
            <fullName evidence="12">Diaminohydroxyphosphoribosylaminopyrimidine deaminase</fullName>
            <shortName evidence="12">DRAP deaminase</shortName>
            <ecNumber evidence="12">3.5.4.26</ecNumber>
        </recommendedName>
        <alternativeName>
            <fullName evidence="12">Riboflavin-specific deaminase</fullName>
        </alternativeName>
    </domain>
    <domain>
        <recommendedName>
            <fullName evidence="12">5-amino-6-(5-phosphoribosylamino)uracil reductase</fullName>
            <ecNumber evidence="12">1.1.1.193</ecNumber>
        </recommendedName>
        <alternativeName>
            <fullName evidence="12">HTP reductase</fullName>
        </alternativeName>
    </domain>
</protein>
<dbReference type="PROSITE" id="PS00903">
    <property type="entry name" value="CYT_DCMP_DEAMINASES_1"/>
    <property type="match status" value="1"/>
</dbReference>
<feature type="binding site" evidence="14">
    <location>
        <position position="308"/>
    </location>
    <ligand>
        <name>substrate</name>
    </ligand>
</feature>
<dbReference type="EMBL" id="CP012159">
    <property type="protein sequence ID" value="AKT39967.1"/>
    <property type="molecule type" value="Genomic_DNA"/>
</dbReference>
<evidence type="ECO:0000256" key="10">
    <source>
        <dbReference type="ARBA" id="ARBA00023002"/>
    </source>
</evidence>
<feature type="binding site" evidence="14">
    <location>
        <position position="213"/>
    </location>
    <ligand>
        <name>substrate</name>
    </ligand>
</feature>
<feature type="binding site" evidence="14">
    <location>
        <position position="209"/>
    </location>
    <ligand>
        <name>NADP(+)</name>
        <dbReference type="ChEBI" id="CHEBI:58349"/>
    </ligand>
</feature>
<dbReference type="InterPro" id="IPR011549">
    <property type="entry name" value="RibD_C"/>
</dbReference>
<feature type="domain" description="CMP/dCMP-type deaminase" evidence="16">
    <location>
        <begin position="11"/>
        <end position="132"/>
    </location>
</feature>
<dbReference type="SUPFAM" id="SSF53597">
    <property type="entry name" value="Dihydrofolate reductase-like"/>
    <property type="match status" value="1"/>
</dbReference>
<keyword evidence="6 12" id="KW-0686">Riboflavin biosynthesis</keyword>
<name>A0A0K1EGZ9_CHOCO</name>
<evidence type="ECO:0000256" key="1">
    <source>
        <dbReference type="ARBA" id="ARBA00002151"/>
    </source>
</evidence>
<feature type="binding site" evidence="15">
    <location>
        <position position="59"/>
    </location>
    <ligand>
        <name>Zn(2+)</name>
        <dbReference type="ChEBI" id="CHEBI:29105"/>
        <note>catalytic</note>
    </ligand>
</feature>
<dbReference type="SUPFAM" id="SSF53927">
    <property type="entry name" value="Cytidine deaminase-like"/>
    <property type="match status" value="1"/>
</dbReference>
<dbReference type="STRING" id="52.CMC5_041200"/>
<dbReference type="InterPro" id="IPR024072">
    <property type="entry name" value="DHFR-like_dom_sf"/>
</dbReference>
<dbReference type="GO" id="GO:0009231">
    <property type="term" value="P:riboflavin biosynthetic process"/>
    <property type="evidence" value="ECO:0007669"/>
    <property type="project" value="UniProtKB-UniPathway"/>
</dbReference>
<evidence type="ECO:0000256" key="2">
    <source>
        <dbReference type="ARBA" id="ARBA00004882"/>
    </source>
</evidence>
<dbReference type="PIRSF" id="PIRSF006769">
    <property type="entry name" value="RibD"/>
    <property type="match status" value="1"/>
</dbReference>
<feature type="binding site" evidence="14">
    <location>
        <position position="193"/>
    </location>
    <ligand>
        <name>substrate</name>
    </ligand>
</feature>
<dbReference type="GO" id="GO:0050661">
    <property type="term" value="F:NADP binding"/>
    <property type="evidence" value="ECO:0007669"/>
    <property type="project" value="InterPro"/>
</dbReference>
<comment type="catalytic activity">
    <reaction evidence="12">
        <text>5-amino-6-(5-phospho-D-ribitylamino)uracil + NADP(+) = 5-amino-6-(5-phospho-D-ribosylamino)uracil + NADPH + H(+)</text>
        <dbReference type="Rhea" id="RHEA:17845"/>
        <dbReference type="ChEBI" id="CHEBI:15378"/>
        <dbReference type="ChEBI" id="CHEBI:57783"/>
        <dbReference type="ChEBI" id="CHEBI:58349"/>
        <dbReference type="ChEBI" id="CHEBI:58421"/>
        <dbReference type="ChEBI" id="CHEBI:58453"/>
        <dbReference type="EC" id="1.1.1.193"/>
    </reaction>
</comment>
<dbReference type="GO" id="GO:0008703">
    <property type="term" value="F:5-amino-6-(5-phosphoribosylamino)uracil reductase activity"/>
    <property type="evidence" value="ECO:0007669"/>
    <property type="project" value="UniProtKB-EC"/>
</dbReference>
<sequence length="382" mass="39867">MPAQSTRPETAFDLAMMRAAIEEARKAMPSPNPPVGALVVSATGEILSATHHVRAGEEHAEVLALAAAGEGVKGGTLYVTLEPCNHEGRTPPCVDTILGSGVKRVVIGSLDPNPEVVGGGAQRLSDAGLPVEVGVAGAEARALIAPWAKYITTGLPHVALKLALSLDGRIATRTGASKWVTGPEARAKVQELRARHDAVAVGIGTALADDPRLTVRESSFLPEGRMSPIRLVFDTRLRLPLHTRLVQTAREVPTWVLSGADAPEEAEQALVDAGCMVLRTPTSAEGRVDVTAAMRLCAAQGIVSILVEGGAELAGSLLASRVPDELHAFVAPILLGPRGRPGAVDWAGPDTPVEAPRIVDPHWELCGRDAYVSGPLAFPSRG</sequence>
<feature type="binding site" evidence="14">
    <location>
        <position position="205"/>
    </location>
    <ligand>
        <name>NADP(+)</name>
        <dbReference type="ChEBI" id="CHEBI:58349"/>
    </ligand>
</feature>
<dbReference type="InterPro" id="IPR016193">
    <property type="entry name" value="Cytidine_deaminase-like"/>
</dbReference>
<comment type="similarity">
    <text evidence="4 12">In the N-terminal section; belongs to the cytidine and deoxycytidylate deaminase family.</text>
</comment>
<feature type="binding site" evidence="14">
    <location>
        <position position="179"/>
    </location>
    <ligand>
        <name>NADP(+)</name>
        <dbReference type="ChEBI" id="CHEBI:58349"/>
    </ligand>
</feature>
<dbReference type="Gene3D" id="3.40.430.10">
    <property type="entry name" value="Dihydrofolate Reductase, subunit A"/>
    <property type="match status" value="1"/>
</dbReference>
<evidence type="ECO:0000259" key="16">
    <source>
        <dbReference type="PROSITE" id="PS51747"/>
    </source>
</evidence>
<dbReference type="PANTHER" id="PTHR38011">
    <property type="entry name" value="DIHYDROFOLATE REDUCTASE FAMILY PROTEIN (AFU_ORTHOLOGUE AFUA_8G06820)"/>
    <property type="match status" value="1"/>
</dbReference>
<keyword evidence="9 12" id="KW-0521">NADP</keyword>
<dbReference type="Proteomes" id="UP000067626">
    <property type="component" value="Chromosome"/>
</dbReference>
<reference evidence="17 18" key="1">
    <citation type="submission" date="2015-07" db="EMBL/GenBank/DDBJ databases">
        <title>Genome analysis of myxobacterium Chondromyces crocatus Cm c5 reveals a high potential for natural compound synthesis and the genetic basis for the loss of fruiting body formation.</title>
        <authorList>
            <person name="Zaburannyi N."/>
            <person name="Bunk B."/>
            <person name="Maier J."/>
            <person name="Overmann J."/>
            <person name="Mueller R."/>
        </authorList>
    </citation>
    <scope>NUCLEOTIDE SEQUENCE [LARGE SCALE GENOMIC DNA]</scope>
    <source>
        <strain evidence="17 18">Cm c5</strain>
    </source>
</reference>
<evidence type="ECO:0000256" key="6">
    <source>
        <dbReference type="ARBA" id="ARBA00022619"/>
    </source>
</evidence>
<comment type="function">
    <text evidence="1 12">Converts 2,5-diamino-6-(ribosylamino)-4(3h)-pyrimidinone 5'-phosphate into 5-amino-6-(ribosylamino)-2,4(1h,3h)-pyrimidinedione 5'-phosphate.</text>
</comment>
<keyword evidence="10 12" id="KW-0560">Oxidoreductase</keyword>
<dbReference type="CDD" id="cd01284">
    <property type="entry name" value="Riboflavin_deaminase-reductase"/>
    <property type="match status" value="1"/>
</dbReference>
<evidence type="ECO:0000256" key="14">
    <source>
        <dbReference type="PIRSR" id="PIRSR006769-2"/>
    </source>
</evidence>
<evidence type="ECO:0000256" key="13">
    <source>
        <dbReference type="PIRSR" id="PIRSR006769-1"/>
    </source>
</evidence>
<keyword evidence="7 12" id="KW-0479">Metal-binding</keyword>
<dbReference type="GO" id="GO:0008270">
    <property type="term" value="F:zinc ion binding"/>
    <property type="evidence" value="ECO:0007669"/>
    <property type="project" value="InterPro"/>
</dbReference>
<feature type="binding site" evidence="14">
    <location>
        <position position="216"/>
    </location>
    <ligand>
        <name>substrate</name>
    </ligand>
</feature>
<feature type="binding site" evidence="14">
    <location>
        <begin position="310"/>
        <end position="316"/>
    </location>
    <ligand>
        <name>NADP(+)</name>
        <dbReference type="ChEBI" id="CHEBI:58349"/>
    </ligand>
</feature>
<dbReference type="PATRIC" id="fig|52.7.peg.4535"/>
<dbReference type="Pfam" id="PF00383">
    <property type="entry name" value="dCMP_cyt_deam_1"/>
    <property type="match status" value="1"/>
</dbReference>
<keyword evidence="12" id="KW-0378">Hydrolase</keyword>
<dbReference type="PANTHER" id="PTHR38011:SF7">
    <property type="entry name" value="2,5-DIAMINO-6-RIBOSYLAMINO-4(3H)-PYRIMIDINONE 5'-PHOSPHATE REDUCTASE"/>
    <property type="match status" value="1"/>
</dbReference>
<dbReference type="UniPathway" id="UPA00275">
    <property type="reaction ID" value="UER00401"/>
</dbReference>
<comment type="pathway">
    <text evidence="2 12">Cofactor biosynthesis; riboflavin biosynthesis; 5-amino-6-(D-ribitylamino)uracil from GTP: step 2/4.</text>
</comment>
<comment type="similarity">
    <text evidence="5 12">In the C-terminal section; belongs to the HTP reductase family.</text>
</comment>
<evidence type="ECO:0000256" key="5">
    <source>
        <dbReference type="ARBA" id="ARBA00007417"/>
    </source>
</evidence>
<dbReference type="EC" id="3.5.4.26" evidence="12"/>
<dbReference type="OrthoDB" id="9800865at2"/>
<evidence type="ECO:0000256" key="9">
    <source>
        <dbReference type="ARBA" id="ARBA00022857"/>
    </source>
</evidence>
<dbReference type="KEGG" id="ccro:CMC5_041200"/>
<keyword evidence="18" id="KW-1185">Reference proteome</keyword>
<dbReference type="EC" id="1.1.1.193" evidence="12"/>
<dbReference type="InterPro" id="IPR004794">
    <property type="entry name" value="Eubact_RibD"/>
</dbReference>
<dbReference type="GO" id="GO:0008835">
    <property type="term" value="F:diaminohydroxyphosphoribosylaminopyrimidine deaminase activity"/>
    <property type="evidence" value="ECO:0007669"/>
    <property type="project" value="UniProtKB-EC"/>
</dbReference>
<dbReference type="InterPro" id="IPR016192">
    <property type="entry name" value="APOBEC/CMP_deaminase_Zn-bd"/>
</dbReference>